<sequence length="111" mass="11520">MAGTISDTINTGAQQVKNALDKLLGTNSFNIIPLFVLAAAWFFTGDIYLIIFSAIAAVGPAARAESALLPLLVAVLVRRNSRAISRAALAVAAACYIGIMPTLVDDKSGGQ</sequence>
<evidence type="ECO:0000313" key="2">
    <source>
        <dbReference type="EMBL" id="QVP25988.1"/>
    </source>
</evidence>
<keyword evidence="1" id="KW-0812">Transmembrane</keyword>
<feature type="transmembrane region" description="Helical" evidence="1">
    <location>
        <begin position="84"/>
        <end position="104"/>
    </location>
</feature>
<accession>A0A8E6I3V5</accession>
<keyword evidence="1" id="KW-1133">Transmembrane helix</keyword>
<name>A0A8E6I3V5_9FLAV</name>
<organism evidence="2">
    <name type="scientific">Yanggou tick virus</name>
    <dbReference type="NCBI Taxonomy" id="2560020"/>
    <lineage>
        <taxon>Viruses</taxon>
        <taxon>Riboviria</taxon>
        <taxon>Orthornavirae</taxon>
        <taxon>Kitrinoviricota</taxon>
        <taxon>Flasuviricetes</taxon>
        <taxon>Amarillovirales</taxon>
        <taxon>Flaviviridae</taxon>
        <taxon>Jingmenvirus group</taxon>
    </lineage>
</organism>
<reference evidence="2" key="1">
    <citation type="journal article" date="2021" name="Viruses">
        <title>Geographical and Tick-Dependent Distribution of Flavi-Like Alongshan and Yanggou Tick Viruses in Russia.</title>
        <authorList>
            <person name="Kholodilov I.S."/>
            <person name="Belova O.A."/>
            <person name="Morozkin E.S."/>
            <person name="Litov A.G."/>
            <person name="Ivannikova A.Y."/>
            <person name="Makenov M.T."/>
            <person name="Shchetinin A.M."/>
            <person name="Aibulatov S.V."/>
            <person name="Bazarova G.K."/>
            <person name="Bell-Sakyi L."/>
            <person name="Bespyatova L.A."/>
            <person name="Bugmyrin S.V."/>
            <person name="Chernetsov N."/>
            <person name="Chernokhaeva L.L."/>
            <person name="Gmyl L.V."/>
            <person name="Khaisarova A.N."/>
            <person name="Khalin A.V."/>
            <person name="Klimentov A.S."/>
            <person name="Kovalchuk I.V."/>
            <person name="Luchinina S.V."/>
            <person name="Medvedev S.G."/>
            <person name="Nafeev A.A."/>
            <person name="Oorzhak N.D."/>
            <person name="Panjukova E.V."/>
            <person name="Polienko A.E."/>
            <person name="Purmak K.A."/>
            <person name="Romanenko E.N."/>
            <person name="Rozhdestvenskiy E.N."/>
            <person name="Saryglar A.A."/>
            <person name="Shamsutdinov A.F."/>
            <person name="Solomashchenko N.I."/>
            <person name="Trifonov V.A."/>
            <person name="Volchev E.G."/>
            <person name="Vovkotech P.G."/>
            <person name="Yakovlev A.S."/>
            <person name="Zhurenkova O.B."/>
            <person name="Gushchin V.A."/>
            <person name="Karan L.S."/>
            <person name="Karganova G.G."/>
        </authorList>
    </citation>
    <scope>NUCLEOTIDE SEQUENCE</scope>
    <source>
        <strain evidence="2">Erzin14-T20074</strain>
    </source>
</reference>
<feature type="transmembrane region" description="Helical" evidence="1">
    <location>
        <begin position="23"/>
        <end position="43"/>
    </location>
</feature>
<evidence type="ECO:0000256" key="1">
    <source>
        <dbReference type="SAM" id="Phobius"/>
    </source>
</evidence>
<dbReference type="EMBL" id="MW525323">
    <property type="protein sequence ID" value="QVP25988.1"/>
    <property type="molecule type" value="Genomic_RNA"/>
</dbReference>
<keyword evidence="1" id="KW-0472">Membrane</keyword>
<protein>
    <submittedName>
        <fullName evidence="2">Putative nuORF protein</fullName>
    </submittedName>
</protein>
<proteinExistence type="predicted"/>
<feature type="transmembrane region" description="Helical" evidence="1">
    <location>
        <begin position="49"/>
        <end position="77"/>
    </location>
</feature>